<dbReference type="Proteomes" id="UP000181980">
    <property type="component" value="Unassembled WGS sequence"/>
</dbReference>
<dbReference type="AlphaFoldDB" id="A0A1H5I043"/>
<evidence type="ECO:0008006" key="4">
    <source>
        <dbReference type="Google" id="ProtNLM"/>
    </source>
</evidence>
<organism evidence="2 3">
    <name type="scientific">Jiangella alba</name>
    <dbReference type="NCBI Taxonomy" id="561176"/>
    <lineage>
        <taxon>Bacteria</taxon>
        <taxon>Bacillati</taxon>
        <taxon>Actinomycetota</taxon>
        <taxon>Actinomycetes</taxon>
        <taxon>Jiangellales</taxon>
        <taxon>Jiangellaceae</taxon>
        <taxon>Jiangella</taxon>
    </lineage>
</organism>
<evidence type="ECO:0000313" key="3">
    <source>
        <dbReference type="Proteomes" id="UP000181980"/>
    </source>
</evidence>
<gene>
    <name evidence="2" type="ORF">SAMN04488561_1016</name>
</gene>
<feature type="transmembrane region" description="Helical" evidence="1">
    <location>
        <begin position="282"/>
        <end position="301"/>
    </location>
</feature>
<reference evidence="3" key="1">
    <citation type="submission" date="2016-10" db="EMBL/GenBank/DDBJ databases">
        <authorList>
            <person name="Varghese N."/>
            <person name="Submissions S."/>
        </authorList>
    </citation>
    <scope>NUCLEOTIDE SEQUENCE [LARGE SCALE GENOMIC DNA]</scope>
    <source>
        <strain evidence="3">DSM 45237</strain>
    </source>
</reference>
<feature type="transmembrane region" description="Helical" evidence="1">
    <location>
        <begin position="183"/>
        <end position="207"/>
    </location>
</feature>
<name>A0A1H5I043_9ACTN</name>
<keyword evidence="1" id="KW-0472">Membrane</keyword>
<feature type="transmembrane region" description="Helical" evidence="1">
    <location>
        <begin position="213"/>
        <end position="230"/>
    </location>
</feature>
<keyword evidence="1" id="KW-0812">Transmembrane</keyword>
<feature type="transmembrane region" description="Helical" evidence="1">
    <location>
        <begin position="43"/>
        <end position="66"/>
    </location>
</feature>
<dbReference type="STRING" id="561176.SAMN04488561_1016"/>
<feature type="transmembrane region" description="Helical" evidence="1">
    <location>
        <begin position="143"/>
        <end position="171"/>
    </location>
</feature>
<evidence type="ECO:0000256" key="1">
    <source>
        <dbReference type="SAM" id="Phobius"/>
    </source>
</evidence>
<evidence type="ECO:0000313" key="2">
    <source>
        <dbReference type="EMBL" id="SEE33460.1"/>
    </source>
</evidence>
<dbReference type="EMBL" id="FNUC01000003">
    <property type="protein sequence ID" value="SEE33460.1"/>
    <property type="molecule type" value="Genomic_DNA"/>
</dbReference>
<dbReference type="RefSeq" id="WP_069113063.1">
    <property type="nucleotide sequence ID" value="NZ_FNUC01000003.1"/>
</dbReference>
<keyword evidence="3" id="KW-1185">Reference proteome</keyword>
<proteinExistence type="predicted"/>
<feature type="transmembrane region" description="Helical" evidence="1">
    <location>
        <begin position="103"/>
        <end position="123"/>
    </location>
</feature>
<protein>
    <recommendedName>
        <fullName evidence="4">ABC-type transport system involved in multi-copper enzyme maturation, permease component</fullName>
    </recommendedName>
</protein>
<keyword evidence="1" id="KW-1133">Transmembrane helix</keyword>
<accession>A0A1H5I043</accession>
<sequence length="307" mass="30927">MSTATMTGRATARGEARAVPTMIGGLVASTKAELLRLRKWPAVWILATVWLLLNLTFAYLFNYIAYSTGSSGFSNEGVPPSALLPDLLPAAIPSVLTGGMPMFGGAIMFILGALAAGSGYGWGTWKTALTQGPSRLSTFGGTLAAVAIAVVGVIAATLALDFAASILIAVVEGQSIVWPALGALAEAVGGGLLIFGMWAMAGVLVGVLTRSPALAVGLGLVWSLVIENLLRGVGNLLSGIEYVTNVLPGTAAGSLAGALGAGGSDDPDGAPGVLTVLDGRPAALLVAAYLVVFAVVGALVMRHRDVT</sequence>